<proteinExistence type="predicted"/>
<evidence type="ECO:0000256" key="1">
    <source>
        <dbReference type="PROSITE-ProRule" id="PRU00047"/>
    </source>
</evidence>
<name>A0A1I8BRN9_MELHA</name>
<dbReference type="GO" id="GO:0003676">
    <property type="term" value="F:nucleic acid binding"/>
    <property type="evidence" value="ECO:0007669"/>
    <property type="project" value="InterPro"/>
</dbReference>
<evidence type="ECO:0000259" key="2">
    <source>
        <dbReference type="PROSITE" id="PS50158"/>
    </source>
</evidence>
<dbReference type="Proteomes" id="UP000095281">
    <property type="component" value="Unplaced"/>
</dbReference>
<reference evidence="4" key="1">
    <citation type="submission" date="2016-11" db="UniProtKB">
        <authorList>
            <consortium name="WormBaseParasite"/>
        </authorList>
    </citation>
    <scope>IDENTIFICATION</scope>
</reference>
<evidence type="ECO:0000313" key="4">
    <source>
        <dbReference type="WBParaSite" id="MhA1_Contig42.frz3.gene17"/>
    </source>
</evidence>
<feature type="domain" description="CCHC-type" evidence="2">
    <location>
        <begin position="100"/>
        <end position="114"/>
    </location>
</feature>
<dbReference type="SUPFAM" id="SSF57756">
    <property type="entry name" value="Retrovirus zinc finger-like domains"/>
    <property type="match status" value="1"/>
</dbReference>
<sequence>MNRNFGSGHCSMGANGQREWGRGSRFGANGQRKWGRVAWGRDIQTNEQFLREVIHSRPKLPLNDPRRMGCWHCGGDDHTVKNCPCSVTTYRGRPLPINPRCFNCHQLGHDASNCWKRHPRSFGKNLINIRHFNKKIQELDRSVVGTVGTLVIMPTTASDRIMWGLLEIEDVK</sequence>
<dbReference type="WBParaSite" id="MhA1_Contig42.frz3.gene17">
    <property type="protein sequence ID" value="MhA1_Contig42.frz3.gene17"/>
    <property type="gene ID" value="MhA1_Contig42.frz3.gene17"/>
</dbReference>
<dbReference type="PROSITE" id="PS50158">
    <property type="entry name" value="ZF_CCHC"/>
    <property type="match status" value="2"/>
</dbReference>
<accession>A0A1I8BRN9</accession>
<dbReference type="InterPro" id="IPR036875">
    <property type="entry name" value="Znf_CCHC_sf"/>
</dbReference>
<keyword evidence="3" id="KW-1185">Reference proteome</keyword>
<keyword evidence="1" id="KW-0862">Zinc</keyword>
<dbReference type="InterPro" id="IPR001878">
    <property type="entry name" value="Znf_CCHC"/>
</dbReference>
<dbReference type="GO" id="GO:0019899">
    <property type="term" value="F:enzyme binding"/>
    <property type="evidence" value="ECO:0007669"/>
    <property type="project" value="UniProtKB-ARBA"/>
</dbReference>
<keyword evidence="1" id="KW-0863">Zinc-finger</keyword>
<feature type="domain" description="CCHC-type" evidence="2">
    <location>
        <begin position="70"/>
        <end position="84"/>
    </location>
</feature>
<dbReference type="SMART" id="SM00343">
    <property type="entry name" value="ZnF_C2HC"/>
    <property type="match status" value="2"/>
</dbReference>
<dbReference type="GO" id="GO:0008270">
    <property type="term" value="F:zinc ion binding"/>
    <property type="evidence" value="ECO:0007669"/>
    <property type="project" value="UniProtKB-KW"/>
</dbReference>
<dbReference type="AlphaFoldDB" id="A0A1I8BRN9"/>
<dbReference type="Gene3D" id="4.10.60.10">
    <property type="entry name" value="Zinc finger, CCHC-type"/>
    <property type="match status" value="1"/>
</dbReference>
<organism evidence="3 4">
    <name type="scientific">Meloidogyne hapla</name>
    <name type="common">Root-knot nematode worm</name>
    <dbReference type="NCBI Taxonomy" id="6305"/>
    <lineage>
        <taxon>Eukaryota</taxon>
        <taxon>Metazoa</taxon>
        <taxon>Ecdysozoa</taxon>
        <taxon>Nematoda</taxon>
        <taxon>Chromadorea</taxon>
        <taxon>Rhabditida</taxon>
        <taxon>Tylenchina</taxon>
        <taxon>Tylenchomorpha</taxon>
        <taxon>Tylenchoidea</taxon>
        <taxon>Meloidogynidae</taxon>
        <taxon>Meloidogyninae</taxon>
        <taxon>Meloidogyne</taxon>
    </lineage>
</organism>
<protein>
    <submittedName>
        <fullName evidence="4">CCHC-type domain-containing protein</fullName>
    </submittedName>
</protein>
<evidence type="ECO:0000313" key="3">
    <source>
        <dbReference type="Proteomes" id="UP000095281"/>
    </source>
</evidence>
<keyword evidence="1" id="KW-0479">Metal-binding</keyword>